<evidence type="ECO:0000313" key="2">
    <source>
        <dbReference type="Proteomes" id="UP000593765"/>
    </source>
</evidence>
<reference evidence="1 2" key="1">
    <citation type="submission" date="2020-10" db="EMBL/GenBank/DDBJ databases">
        <title>Wide distribution of Phycisphaera-like planctomycetes from WD2101 soil group in peatlands and genome analysis of the first cultivated representative.</title>
        <authorList>
            <person name="Dedysh S.N."/>
            <person name="Beletsky A.V."/>
            <person name="Ivanova A."/>
            <person name="Kulichevskaya I.S."/>
            <person name="Suzina N.E."/>
            <person name="Philippov D.A."/>
            <person name="Rakitin A.L."/>
            <person name="Mardanov A.V."/>
            <person name="Ravin N.V."/>
        </authorList>
    </citation>
    <scope>NUCLEOTIDE SEQUENCE [LARGE SCALE GENOMIC DNA]</scope>
    <source>
        <strain evidence="1 2">M1803</strain>
    </source>
</reference>
<name>A0A7M2WZ09_9BACT</name>
<dbReference type="KEGG" id="hbs:IPV69_05100"/>
<dbReference type="RefSeq" id="WP_206293840.1">
    <property type="nucleotide sequence ID" value="NZ_CP063458.1"/>
</dbReference>
<evidence type="ECO:0000313" key="1">
    <source>
        <dbReference type="EMBL" id="QOV90738.1"/>
    </source>
</evidence>
<accession>A0A7M2WZ09</accession>
<organism evidence="1 2">
    <name type="scientific">Humisphaera borealis</name>
    <dbReference type="NCBI Taxonomy" id="2807512"/>
    <lineage>
        <taxon>Bacteria</taxon>
        <taxon>Pseudomonadati</taxon>
        <taxon>Planctomycetota</taxon>
        <taxon>Phycisphaerae</taxon>
        <taxon>Tepidisphaerales</taxon>
        <taxon>Tepidisphaeraceae</taxon>
        <taxon>Humisphaera</taxon>
    </lineage>
</organism>
<dbReference type="AlphaFoldDB" id="A0A7M2WZ09"/>
<sequence length="518" mass="57634">MDDLASRYDAWKAPQNDGAVLLWPEPRTLIAQARENQQSLARAASPIQNTPLSELRRQLRQFLGIQDDRQLAFFTGHQTELHHPGVWAKNVLIDAAASAIDGVAMHVAVDTDAPKHLSIRFPGFNQPFTDDPAAASADWAQLVAPPTPAHLASLSGGLSTTSEHLPFSLGVQPFLDCCRRFSLDAEHLPQLLTAALHEYDWSLGLRYSALLASPIWSSPQFLAFAHHLLCHADRFAADYNAALKSYRERNGIRTPGRPMPELVLKRDATTGKAGDADGHQDGDRCETPFWRDDLQRGRRVRAWVERAGGQWALVVGEDAFGLDPALPADEAADRLAIFLRRHQLRLAPRALTLTMTLRLLVADQFVHGIGGGQYDQVADEIIARFFAVDPPRFCVTTATLYWPTAAGRRRTDLPELLQAFHRLKHQVLGDAKSELVSAIVRAPRRSTERQQLFQRMHSDLAAASAASAELASWEQQLKDASVRVIEERAIFDRETFYALQPSDRLHSLIGTYGRMIRG</sequence>
<proteinExistence type="predicted"/>
<protein>
    <submittedName>
        <fullName evidence="1">Uncharacterized protein</fullName>
    </submittedName>
</protein>
<keyword evidence="2" id="KW-1185">Reference proteome</keyword>
<gene>
    <name evidence="1" type="ORF">IPV69_05100</name>
</gene>
<dbReference type="EMBL" id="CP063458">
    <property type="protein sequence ID" value="QOV90738.1"/>
    <property type="molecule type" value="Genomic_DNA"/>
</dbReference>
<dbReference type="Proteomes" id="UP000593765">
    <property type="component" value="Chromosome"/>
</dbReference>